<organism evidence="2 3">
    <name type="scientific">Leucocoprinus birnbaumii</name>
    <dbReference type="NCBI Taxonomy" id="56174"/>
    <lineage>
        <taxon>Eukaryota</taxon>
        <taxon>Fungi</taxon>
        <taxon>Dikarya</taxon>
        <taxon>Basidiomycota</taxon>
        <taxon>Agaricomycotina</taxon>
        <taxon>Agaricomycetes</taxon>
        <taxon>Agaricomycetidae</taxon>
        <taxon>Agaricales</taxon>
        <taxon>Agaricineae</taxon>
        <taxon>Agaricaceae</taxon>
        <taxon>Leucocoprinus</taxon>
    </lineage>
</organism>
<accession>A0AAD5YRB3</accession>
<evidence type="ECO:0000313" key="3">
    <source>
        <dbReference type="Proteomes" id="UP001213000"/>
    </source>
</evidence>
<reference evidence="2" key="1">
    <citation type="submission" date="2022-07" db="EMBL/GenBank/DDBJ databases">
        <title>Genome Sequence of Leucocoprinus birnbaumii.</title>
        <authorList>
            <person name="Buettner E."/>
        </authorList>
    </citation>
    <scope>NUCLEOTIDE SEQUENCE</scope>
    <source>
        <strain evidence="2">VT141</strain>
    </source>
</reference>
<proteinExistence type="predicted"/>
<sequence length="260" mass="28868">MTSDDIIDDIIVDPGTRFNAYDDLFGIRKAEDESLQSLINRVEDAMKQIKDLQPDGFTMDLLDEELASMTLIQAMPSEEYSSFTSSLLLKNKLDKAAVHQVFITEDIQRCRHTGDVLSFSSTLAASSNASRGMKSAVSCTWCGRNGHEESKYWRKDKDRLKAQEDTQNAPSRSQKCRNHANVAQDASEDSSPSPSKNASKVTEFAGNASTSFPPTSPSSSTPLQLDADFYWIADTGATSHMTSHHHWFKDYTVRIALDSP</sequence>
<gene>
    <name evidence="2" type="ORF">NP233_g11047</name>
</gene>
<comment type="caution">
    <text evidence="2">The sequence shown here is derived from an EMBL/GenBank/DDBJ whole genome shotgun (WGS) entry which is preliminary data.</text>
</comment>
<keyword evidence="3" id="KW-1185">Reference proteome</keyword>
<feature type="compositionally biased region" description="Low complexity" evidence="1">
    <location>
        <begin position="209"/>
        <end position="220"/>
    </location>
</feature>
<protein>
    <submittedName>
        <fullName evidence="2">Uncharacterized protein</fullName>
    </submittedName>
</protein>
<feature type="region of interest" description="Disordered" evidence="1">
    <location>
        <begin position="157"/>
        <end position="220"/>
    </location>
</feature>
<dbReference type="AlphaFoldDB" id="A0AAD5YRB3"/>
<feature type="compositionally biased region" description="Polar residues" evidence="1">
    <location>
        <begin position="189"/>
        <end position="200"/>
    </location>
</feature>
<dbReference type="Proteomes" id="UP001213000">
    <property type="component" value="Unassembled WGS sequence"/>
</dbReference>
<evidence type="ECO:0000313" key="2">
    <source>
        <dbReference type="EMBL" id="KAJ3560110.1"/>
    </source>
</evidence>
<evidence type="ECO:0000256" key="1">
    <source>
        <dbReference type="SAM" id="MobiDB-lite"/>
    </source>
</evidence>
<name>A0AAD5YRB3_9AGAR</name>
<dbReference type="EMBL" id="JANIEX010001235">
    <property type="protein sequence ID" value="KAJ3560110.1"/>
    <property type="molecule type" value="Genomic_DNA"/>
</dbReference>